<evidence type="ECO:0000256" key="8">
    <source>
        <dbReference type="RuleBase" id="RU000416"/>
    </source>
</evidence>
<keyword evidence="2 7" id="KW-0808">Transferase</keyword>
<dbReference type="InterPro" id="IPR050750">
    <property type="entry name" value="C5-MTase"/>
</dbReference>
<evidence type="ECO:0000256" key="4">
    <source>
        <dbReference type="ARBA" id="ARBA00039081"/>
    </source>
</evidence>
<dbReference type="AlphaFoldDB" id="A0A1A9W237"/>
<evidence type="ECO:0000256" key="6">
    <source>
        <dbReference type="ARBA" id="ARBA00042810"/>
    </source>
</evidence>
<evidence type="ECO:0000313" key="10">
    <source>
        <dbReference type="Proteomes" id="UP000091820"/>
    </source>
</evidence>
<dbReference type="InterPro" id="IPR001525">
    <property type="entry name" value="C5_MeTfrase"/>
</dbReference>
<dbReference type="InterPro" id="IPR031303">
    <property type="entry name" value="C5_meth_CS"/>
</dbReference>
<dbReference type="PANTHER" id="PTHR46098">
    <property type="entry name" value="TRNA (CYTOSINE(38)-C(5))-METHYLTRANSFERASE"/>
    <property type="match status" value="1"/>
</dbReference>
<evidence type="ECO:0000256" key="1">
    <source>
        <dbReference type="ARBA" id="ARBA00022603"/>
    </source>
</evidence>
<dbReference type="STRING" id="37001.A0A1A9W237"/>
<evidence type="ECO:0000256" key="3">
    <source>
        <dbReference type="ARBA" id="ARBA00022691"/>
    </source>
</evidence>
<comment type="similarity">
    <text evidence="7 8">Belongs to the class I-like SAM-binding methyltransferase superfamily. C5-methyltransferase family.</text>
</comment>
<proteinExistence type="inferred from homology"/>
<sequence length="343" mass="40304">MDLQILELFSGIGGMHYAFKESQIPGQILAAMDINTIANEVYIYNNRQTNVLNNNVQKLDVKILKKLQINCILMSPPCQPHTRLGHRKDIEDNRSHGLMHICSLLPECKFVHYILMENVKGFEESLAHSMYIEALKKGGFYYREFILSPTQLNIPNTRYRYYCMARRDKNFSFQGERIWYSFPIIKEQKKCINTIMDILESNDLVCRDFLVDEKTLDRRVLVMDIVTFNSINTMCFTKAYTHYIEGTGSVFCPLKPEAMHQIFEKLAYLDKDNSSKENKLVQRRELLQSLRLRYFTPREVARLMCFPETFDFPLKISNRQKYRLLGNSVNVKLVSELIKLLYL</sequence>
<dbReference type="SUPFAM" id="SSF53335">
    <property type="entry name" value="S-adenosyl-L-methionine-dependent methyltransferases"/>
    <property type="match status" value="1"/>
</dbReference>
<keyword evidence="10" id="KW-1185">Reference proteome</keyword>
<protein>
    <recommendedName>
        <fullName evidence="5">tRNA (cytosine(38)-C(5))-methyltransferase</fullName>
        <ecNumber evidence="4">2.1.1.204</ecNumber>
    </recommendedName>
    <alternativeName>
        <fullName evidence="6">DNA (cytosine-5)-methyltransferase-like protein 2</fullName>
    </alternativeName>
</protein>
<dbReference type="GO" id="GO:0005634">
    <property type="term" value="C:nucleus"/>
    <property type="evidence" value="ECO:0007669"/>
    <property type="project" value="TreeGrafter"/>
</dbReference>
<dbReference type="EC" id="2.1.1.204" evidence="4"/>
<dbReference type="Gene3D" id="3.90.120.10">
    <property type="entry name" value="DNA Methylase, subunit A, domain 2"/>
    <property type="match status" value="1"/>
</dbReference>
<organism evidence="9 10">
    <name type="scientific">Glossina brevipalpis</name>
    <dbReference type="NCBI Taxonomy" id="37001"/>
    <lineage>
        <taxon>Eukaryota</taxon>
        <taxon>Metazoa</taxon>
        <taxon>Ecdysozoa</taxon>
        <taxon>Arthropoda</taxon>
        <taxon>Hexapoda</taxon>
        <taxon>Insecta</taxon>
        <taxon>Pterygota</taxon>
        <taxon>Neoptera</taxon>
        <taxon>Endopterygota</taxon>
        <taxon>Diptera</taxon>
        <taxon>Brachycera</taxon>
        <taxon>Muscomorpha</taxon>
        <taxon>Hippoboscoidea</taxon>
        <taxon>Glossinidae</taxon>
        <taxon>Glossina</taxon>
    </lineage>
</organism>
<evidence type="ECO:0000256" key="2">
    <source>
        <dbReference type="ARBA" id="ARBA00022679"/>
    </source>
</evidence>
<feature type="active site" evidence="7">
    <location>
        <position position="78"/>
    </location>
</feature>
<dbReference type="Pfam" id="PF00145">
    <property type="entry name" value="DNA_methylase"/>
    <property type="match status" value="1"/>
</dbReference>
<dbReference type="PROSITE" id="PS00095">
    <property type="entry name" value="C5_MTASE_2"/>
    <property type="match status" value="1"/>
</dbReference>
<dbReference type="Gene3D" id="3.40.50.150">
    <property type="entry name" value="Vaccinia Virus protein VP39"/>
    <property type="match status" value="1"/>
</dbReference>
<dbReference type="InterPro" id="IPR029063">
    <property type="entry name" value="SAM-dependent_MTases_sf"/>
</dbReference>
<dbReference type="NCBIfam" id="TIGR00675">
    <property type="entry name" value="dcm"/>
    <property type="match status" value="1"/>
</dbReference>
<dbReference type="Proteomes" id="UP000091820">
    <property type="component" value="Unassembled WGS sequence"/>
</dbReference>
<dbReference type="PROSITE" id="PS51679">
    <property type="entry name" value="SAM_MT_C5"/>
    <property type="match status" value="1"/>
</dbReference>
<reference evidence="10" key="1">
    <citation type="submission" date="2014-03" db="EMBL/GenBank/DDBJ databases">
        <authorList>
            <person name="Aksoy S."/>
            <person name="Warren W."/>
            <person name="Wilson R.K."/>
        </authorList>
    </citation>
    <scope>NUCLEOTIDE SEQUENCE [LARGE SCALE GENOMIC DNA]</scope>
    <source>
        <strain evidence="10">IAEA</strain>
    </source>
</reference>
<evidence type="ECO:0000256" key="7">
    <source>
        <dbReference type="PROSITE-ProRule" id="PRU01016"/>
    </source>
</evidence>
<evidence type="ECO:0000313" key="9">
    <source>
        <dbReference type="EnsemblMetazoa" id="GBRI003588-PA"/>
    </source>
</evidence>
<dbReference type="GO" id="GO:0008168">
    <property type="term" value="F:methyltransferase activity"/>
    <property type="evidence" value="ECO:0007669"/>
    <property type="project" value="UniProtKB-KW"/>
</dbReference>
<dbReference type="EnsemblMetazoa" id="GBRI003588-RA">
    <property type="protein sequence ID" value="GBRI003588-PA"/>
    <property type="gene ID" value="GBRI003588"/>
</dbReference>
<dbReference type="PRINTS" id="PR00105">
    <property type="entry name" value="C5METTRFRASE"/>
</dbReference>
<keyword evidence="3 7" id="KW-0949">S-adenosyl-L-methionine</keyword>
<evidence type="ECO:0000256" key="5">
    <source>
        <dbReference type="ARBA" id="ARBA00039681"/>
    </source>
</evidence>
<accession>A0A1A9W237</accession>
<reference evidence="9" key="2">
    <citation type="submission" date="2020-05" db="UniProtKB">
        <authorList>
            <consortium name="EnsemblMetazoa"/>
        </authorList>
    </citation>
    <scope>IDENTIFICATION</scope>
    <source>
        <strain evidence="9">IAEA</strain>
    </source>
</reference>
<dbReference type="VEuPathDB" id="VectorBase:GBRI003588"/>
<name>A0A1A9W237_9MUSC</name>
<keyword evidence="1 7" id="KW-0489">Methyltransferase</keyword>
<dbReference type="GO" id="GO:0032259">
    <property type="term" value="P:methylation"/>
    <property type="evidence" value="ECO:0007669"/>
    <property type="project" value="UniProtKB-KW"/>
</dbReference>
<dbReference type="PANTHER" id="PTHR46098:SF1">
    <property type="entry name" value="TRNA (CYTOSINE(38)-C(5))-METHYLTRANSFERASE"/>
    <property type="match status" value="1"/>
</dbReference>